<evidence type="ECO:0000313" key="2">
    <source>
        <dbReference type="EMBL" id="MBR0668980.1"/>
    </source>
</evidence>
<keyword evidence="1" id="KW-0472">Membrane</keyword>
<dbReference type="EMBL" id="JAAGBB010000077">
    <property type="protein sequence ID" value="MBR0668980.1"/>
    <property type="molecule type" value="Genomic_DNA"/>
</dbReference>
<feature type="transmembrane region" description="Helical" evidence="1">
    <location>
        <begin position="65"/>
        <end position="83"/>
    </location>
</feature>
<dbReference type="Proteomes" id="UP001196870">
    <property type="component" value="Unassembled WGS sequence"/>
</dbReference>
<organism evidence="2 3">
    <name type="scientific">Plastoroseomonas hellenica</name>
    <dbReference type="NCBI Taxonomy" id="2687306"/>
    <lineage>
        <taxon>Bacteria</taxon>
        <taxon>Pseudomonadati</taxon>
        <taxon>Pseudomonadota</taxon>
        <taxon>Alphaproteobacteria</taxon>
        <taxon>Acetobacterales</taxon>
        <taxon>Acetobacteraceae</taxon>
        <taxon>Plastoroseomonas</taxon>
    </lineage>
</organism>
<protein>
    <submittedName>
        <fullName evidence="2">DUF1109 domain-containing protein</fullName>
    </submittedName>
</protein>
<feature type="transmembrane region" description="Helical" evidence="1">
    <location>
        <begin position="187"/>
        <end position="206"/>
    </location>
</feature>
<feature type="transmembrane region" description="Helical" evidence="1">
    <location>
        <begin position="125"/>
        <end position="147"/>
    </location>
</feature>
<evidence type="ECO:0000256" key="1">
    <source>
        <dbReference type="SAM" id="Phobius"/>
    </source>
</evidence>
<evidence type="ECO:0000313" key="3">
    <source>
        <dbReference type="Proteomes" id="UP001196870"/>
    </source>
</evidence>
<reference evidence="3" key="1">
    <citation type="journal article" date="2021" name="Syst. Appl. Microbiol.">
        <title>Roseomonas hellenica sp. nov., isolated from roots of wild-growing Alkanna tinctoria.</title>
        <authorList>
            <person name="Rat A."/>
            <person name="Naranjo H.D."/>
            <person name="Lebbe L."/>
            <person name="Cnockaert M."/>
            <person name="Krigas N."/>
            <person name="Grigoriadou K."/>
            <person name="Maloupa E."/>
            <person name="Willems A."/>
        </authorList>
    </citation>
    <scope>NUCLEOTIDE SEQUENCE [LARGE SCALE GENOMIC DNA]</scope>
    <source>
        <strain evidence="3">LMG 31523</strain>
    </source>
</reference>
<proteinExistence type="predicted"/>
<dbReference type="InterPro" id="IPR009495">
    <property type="entry name" value="NrsF"/>
</dbReference>
<keyword evidence="1" id="KW-0812">Transmembrane</keyword>
<keyword evidence="1" id="KW-1133">Transmembrane helix</keyword>
<accession>A0ABS5F8V9</accession>
<keyword evidence="3" id="KW-1185">Reference proteome</keyword>
<dbReference type="Pfam" id="PF06532">
    <property type="entry name" value="NrsF"/>
    <property type="match status" value="1"/>
</dbReference>
<dbReference type="RefSeq" id="WP_211857394.1">
    <property type="nucleotide sequence ID" value="NZ_JAAGBB010000077.1"/>
</dbReference>
<feature type="transmembrane region" description="Helical" evidence="1">
    <location>
        <begin position="27"/>
        <end position="45"/>
    </location>
</feature>
<comment type="caution">
    <text evidence="2">The sequence shown here is derived from an EMBL/GenBank/DDBJ whole genome shotgun (WGS) entry which is preliminary data.</text>
</comment>
<gene>
    <name evidence="2" type="ORF">GXW71_31820</name>
</gene>
<sequence>MRTEELIAELSRGLAPVRPLPGPCTLAMRWLAIAVIVVALAVACFGLRHDLAARLAAGPDLRQMAAAGLTGVLAAIAAFQLSFPDRDPRWALLPLPAFGFWLADLGWGCLQDFARLGPEGLQLTWSFPCLGFILGFGLPLSLAMAWLGRHAAPLRPVPVAALGGLAAASIANVGLVLTHHLDAALEALVWHGLAILVTTAAAALLGPRVMRAAA</sequence>
<name>A0ABS5F8V9_9PROT</name>
<feature type="transmembrane region" description="Helical" evidence="1">
    <location>
        <begin position="159"/>
        <end position="181"/>
    </location>
</feature>